<organism evidence="2 3">
    <name type="scientific">Cohnella yongneupensis</name>
    <dbReference type="NCBI Taxonomy" id="425006"/>
    <lineage>
        <taxon>Bacteria</taxon>
        <taxon>Bacillati</taxon>
        <taxon>Bacillota</taxon>
        <taxon>Bacilli</taxon>
        <taxon>Bacillales</taxon>
        <taxon>Paenibacillaceae</taxon>
        <taxon>Cohnella</taxon>
    </lineage>
</organism>
<dbReference type="InterPro" id="IPR058627">
    <property type="entry name" value="MdtA-like_C"/>
</dbReference>
<evidence type="ECO:0000313" key="2">
    <source>
        <dbReference type="EMBL" id="MFC5532221.1"/>
    </source>
</evidence>
<dbReference type="Gene3D" id="2.40.50.100">
    <property type="match status" value="1"/>
</dbReference>
<reference evidence="3" key="1">
    <citation type="journal article" date="2019" name="Int. J. Syst. Evol. Microbiol.">
        <title>The Global Catalogue of Microorganisms (GCM) 10K type strain sequencing project: providing services to taxonomists for standard genome sequencing and annotation.</title>
        <authorList>
            <consortium name="The Broad Institute Genomics Platform"/>
            <consortium name="The Broad Institute Genome Sequencing Center for Infectious Disease"/>
            <person name="Wu L."/>
            <person name="Ma J."/>
        </authorList>
    </citation>
    <scope>NUCLEOTIDE SEQUENCE [LARGE SCALE GENOMIC DNA]</scope>
    <source>
        <strain evidence="3">CGMCC 1.18578</strain>
    </source>
</reference>
<dbReference type="Pfam" id="PF25967">
    <property type="entry name" value="RND-MFP_C"/>
    <property type="match status" value="1"/>
</dbReference>
<sequence>MSMKWWTAYSSPNEASRNARKRGRLISAMIATMTLSAVISGCSLLPSEPVEEDLSAIELPKISEKPSYEVTTKTLESKVQGSGKVLSLQEKTLYFTLDGRRLKKLYIQPGQVVEEGQTIAELDVDDMKKTLRNQTLAFKQQELQMKTTLRNKDEMDPVEFEQAVINFESAKQALVDMQEDIDKAVLVAPYSGTIVGLSVQEGAQIKAYDAICIIADPSRLIVAATLSRDDLEKVAVGMEVRVDINNAGTVQGTVKQMPQAQTDANNGGQGGQGQGNQGPVRLDQYLLVDVKELPKEVTRGTPLSVAVITNRKENAVVIPTATLRTIGARSYVQVVEADGTKREVDVEVGQQTATDVEILQGLTPGQKVVGR</sequence>
<dbReference type="PANTHER" id="PTHR30469">
    <property type="entry name" value="MULTIDRUG RESISTANCE PROTEIN MDTA"/>
    <property type="match status" value="1"/>
</dbReference>
<proteinExistence type="predicted"/>
<comment type="caution">
    <text evidence="2">The sequence shown here is derived from an EMBL/GenBank/DDBJ whole genome shotgun (WGS) entry which is preliminary data.</text>
</comment>
<keyword evidence="3" id="KW-1185">Reference proteome</keyword>
<evidence type="ECO:0000313" key="3">
    <source>
        <dbReference type="Proteomes" id="UP001596108"/>
    </source>
</evidence>
<dbReference type="EMBL" id="JBHSNC010000057">
    <property type="protein sequence ID" value="MFC5532221.1"/>
    <property type="molecule type" value="Genomic_DNA"/>
</dbReference>
<feature type="domain" description="Multidrug resistance protein MdtA-like C-terminal permuted SH3" evidence="1">
    <location>
        <begin position="314"/>
        <end position="369"/>
    </location>
</feature>
<gene>
    <name evidence="2" type="ORF">ACFPQ4_22610</name>
</gene>
<dbReference type="SUPFAM" id="SSF111369">
    <property type="entry name" value="HlyD-like secretion proteins"/>
    <property type="match status" value="1"/>
</dbReference>
<name>A0ABW0R4Z1_9BACL</name>
<accession>A0ABW0R4Z1</accession>
<dbReference type="PANTHER" id="PTHR30469:SF33">
    <property type="entry name" value="SLR1207 PROTEIN"/>
    <property type="match status" value="1"/>
</dbReference>
<evidence type="ECO:0000259" key="1">
    <source>
        <dbReference type="Pfam" id="PF25967"/>
    </source>
</evidence>
<dbReference type="Gene3D" id="2.40.420.20">
    <property type="match status" value="1"/>
</dbReference>
<dbReference type="Proteomes" id="UP001596108">
    <property type="component" value="Unassembled WGS sequence"/>
</dbReference>
<dbReference type="RefSeq" id="WP_378114192.1">
    <property type="nucleotide sequence ID" value="NZ_JBHSNC010000057.1"/>
</dbReference>
<protein>
    <submittedName>
        <fullName evidence="2">Efflux RND transporter periplasmic adaptor subunit</fullName>
    </submittedName>
</protein>